<reference evidence="1 2" key="1">
    <citation type="journal article" date="2019" name="Emerg. Microbes Infect.">
        <title>Comprehensive subspecies identification of 175 nontuberculous mycobacteria species based on 7547 genomic profiles.</title>
        <authorList>
            <person name="Matsumoto Y."/>
            <person name="Kinjo T."/>
            <person name="Motooka D."/>
            <person name="Nabeya D."/>
            <person name="Jung N."/>
            <person name="Uechi K."/>
            <person name="Horii T."/>
            <person name="Iida T."/>
            <person name="Fujita J."/>
            <person name="Nakamura S."/>
        </authorList>
    </citation>
    <scope>NUCLEOTIDE SEQUENCE [LARGE SCALE GENOMIC DNA]</scope>
    <source>
        <strain evidence="1 2">JCM 14738</strain>
    </source>
</reference>
<proteinExistence type="predicted"/>
<dbReference type="Proteomes" id="UP000467385">
    <property type="component" value="Chromosome"/>
</dbReference>
<dbReference type="EMBL" id="AP022613">
    <property type="protein sequence ID" value="BBZ38234.1"/>
    <property type="molecule type" value="Genomic_DNA"/>
</dbReference>
<sequence length="201" mass="21221">MTAQSLGTIDPGVQAARGVDRARPGADGLNIRYRLDVVAPSVLEVVTHAGGWLFDRVMAGWDVTVFVADHSDVRPLQILGTQTLSLDAAFISRDDRPRPQALAVASDLFGSDLRVRRGVLKALGRELTEVTLWGEARSAELDETTDSVRHHLSAAARVFKAQALAAAAAPNAPVGMTETFRSRSSGCALVADLVPAGGPVS</sequence>
<organism evidence="1 2">
    <name type="scientific">Mycobacterium conspicuum</name>
    <dbReference type="NCBI Taxonomy" id="44010"/>
    <lineage>
        <taxon>Bacteria</taxon>
        <taxon>Bacillati</taxon>
        <taxon>Actinomycetota</taxon>
        <taxon>Actinomycetes</taxon>
        <taxon>Mycobacteriales</taxon>
        <taxon>Mycobacteriaceae</taxon>
        <taxon>Mycobacterium</taxon>
    </lineage>
</organism>
<accession>A0A7I7YA81</accession>
<evidence type="ECO:0000313" key="2">
    <source>
        <dbReference type="Proteomes" id="UP000467385"/>
    </source>
</evidence>
<keyword evidence="2" id="KW-1185">Reference proteome</keyword>
<dbReference type="AlphaFoldDB" id="A0A7I7YA81"/>
<evidence type="ECO:0000313" key="1">
    <source>
        <dbReference type="EMBL" id="BBZ38234.1"/>
    </source>
</evidence>
<protein>
    <submittedName>
        <fullName evidence="1">Uncharacterized protein</fullName>
    </submittedName>
</protein>
<name>A0A7I7YA81_9MYCO</name>
<gene>
    <name evidence="1" type="ORF">MCNS_12970</name>
</gene>